<proteinExistence type="inferred from homology"/>
<dbReference type="EMBL" id="GEZM01036391">
    <property type="protein sequence ID" value="JAV82734.1"/>
    <property type="molecule type" value="Transcribed_RNA"/>
</dbReference>
<reference evidence="4" key="1">
    <citation type="journal article" date="2016" name="Sci. Rep.">
        <title>Molecular characterization of firefly nuptial gifts: a multi-omics approach sheds light on postcopulatory sexual selection.</title>
        <authorList>
            <person name="Al-Wathiqui N."/>
            <person name="Fallon T.R."/>
            <person name="South A."/>
            <person name="Weng J.K."/>
            <person name="Lewis S.M."/>
        </authorList>
    </citation>
    <scope>NUCLEOTIDE SEQUENCE</scope>
</reference>
<dbReference type="KEGG" id="ppyr:116160923"/>
<evidence type="ECO:0000256" key="2">
    <source>
        <dbReference type="ARBA" id="ARBA00023002"/>
    </source>
</evidence>
<dbReference type="RefSeq" id="XP_031329931.1">
    <property type="nucleotide sequence ID" value="XM_031474071.1"/>
</dbReference>
<dbReference type="AlphaFoldDB" id="A0A1Y1MCJ8"/>
<sequence>MRIFTIVIMHYHHKVDIFSYPKCRHFNGAGIMNRWYNKVAVVTGASSGIGAATVSKLVDSGLRVVGLARRKERLTALQKTLEGRAGTFFPIVADVSKEQDVLDAFNWVTQNVDVIHVLVNCAGVMPTSSLLDGETSQWKEILDTNLLGMCITTREAIKIMRENKIDGHVVHIKSVGGQRVPCLPDLSVYPASKFGVTALTETLRQELNAIGSKIKISSVSPGVVNTELVPEGKLLNIIKAQSALQPEDIAEAVAYILGTPPHVQVHELTIMPLGQTV</sequence>
<dbReference type="GO" id="GO:0016616">
    <property type="term" value="F:oxidoreductase activity, acting on the CH-OH group of donors, NAD or NADP as acceptor"/>
    <property type="evidence" value="ECO:0007669"/>
    <property type="project" value="UniProtKB-ARBA"/>
</dbReference>
<dbReference type="PRINTS" id="PR00080">
    <property type="entry name" value="SDRFAMILY"/>
</dbReference>
<comment type="similarity">
    <text evidence="1 3">Belongs to the short-chain dehydrogenases/reductases (SDR) family.</text>
</comment>
<dbReference type="PANTHER" id="PTHR43115:SF4">
    <property type="entry name" value="DEHYDROGENASE_REDUCTASE SDR FAMILY MEMBER 11"/>
    <property type="match status" value="1"/>
</dbReference>
<dbReference type="EMBL" id="GEZM01036396">
    <property type="protein sequence ID" value="JAV82725.1"/>
    <property type="molecule type" value="Transcribed_RNA"/>
</dbReference>
<organism evidence="4">
    <name type="scientific">Photinus pyralis</name>
    <name type="common">Common eastern firefly</name>
    <name type="synonym">Lampyris pyralis</name>
    <dbReference type="NCBI Taxonomy" id="7054"/>
    <lineage>
        <taxon>Eukaryota</taxon>
        <taxon>Metazoa</taxon>
        <taxon>Ecdysozoa</taxon>
        <taxon>Arthropoda</taxon>
        <taxon>Hexapoda</taxon>
        <taxon>Insecta</taxon>
        <taxon>Pterygota</taxon>
        <taxon>Neoptera</taxon>
        <taxon>Endopterygota</taxon>
        <taxon>Coleoptera</taxon>
        <taxon>Polyphaga</taxon>
        <taxon>Elateriformia</taxon>
        <taxon>Elateroidea</taxon>
        <taxon>Lampyridae</taxon>
        <taxon>Lampyrinae</taxon>
        <taxon>Photinus</taxon>
    </lineage>
</organism>
<name>A0A1Y1MCJ8_PHOPY</name>
<dbReference type="OrthoDB" id="1933717at2759"/>
<protein>
    <submittedName>
        <fullName evidence="4">Uncharacterized protein</fullName>
    </submittedName>
</protein>
<dbReference type="SUPFAM" id="SSF51735">
    <property type="entry name" value="NAD(P)-binding Rossmann-fold domains"/>
    <property type="match status" value="1"/>
</dbReference>
<dbReference type="FunFam" id="3.40.50.720:FF:000047">
    <property type="entry name" value="NADP-dependent L-serine/L-allo-threonine dehydrogenase"/>
    <property type="match status" value="1"/>
</dbReference>
<dbReference type="Gene3D" id="3.40.50.720">
    <property type="entry name" value="NAD(P)-binding Rossmann-like Domain"/>
    <property type="match status" value="1"/>
</dbReference>
<evidence type="ECO:0000256" key="1">
    <source>
        <dbReference type="ARBA" id="ARBA00006484"/>
    </source>
</evidence>
<keyword evidence="2" id="KW-0560">Oxidoreductase</keyword>
<dbReference type="InterPro" id="IPR002347">
    <property type="entry name" value="SDR_fam"/>
</dbReference>
<dbReference type="InterPro" id="IPR036291">
    <property type="entry name" value="NAD(P)-bd_dom_sf"/>
</dbReference>
<evidence type="ECO:0000313" key="4">
    <source>
        <dbReference type="EMBL" id="JAV82728.1"/>
    </source>
</evidence>
<dbReference type="EMBL" id="GEZM01036395">
    <property type="protein sequence ID" value="JAV82726.1"/>
    <property type="molecule type" value="Transcribed_RNA"/>
</dbReference>
<dbReference type="PANTHER" id="PTHR43115">
    <property type="entry name" value="DEHYDROGENASE/REDUCTASE SDR FAMILY MEMBER 11"/>
    <property type="match status" value="1"/>
</dbReference>
<dbReference type="EMBL" id="GEZM01036394">
    <property type="protein sequence ID" value="JAV82728.1"/>
    <property type="molecule type" value="Transcribed_RNA"/>
</dbReference>
<dbReference type="Pfam" id="PF00106">
    <property type="entry name" value="adh_short"/>
    <property type="match status" value="1"/>
</dbReference>
<dbReference type="PRINTS" id="PR00081">
    <property type="entry name" value="GDHRDH"/>
</dbReference>
<evidence type="ECO:0000256" key="3">
    <source>
        <dbReference type="RuleBase" id="RU000363"/>
    </source>
</evidence>
<dbReference type="GeneID" id="116160923"/>
<accession>A0A1Y1MCJ8</accession>